<organism evidence="1 2">
    <name type="scientific">Fistulifera solaris</name>
    <name type="common">Oleaginous diatom</name>
    <dbReference type="NCBI Taxonomy" id="1519565"/>
    <lineage>
        <taxon>Eukaryota</taxon>
        <taxon>Sar</taxon>
        <taxon>Stramenopiles</taxon>
        <taxon>Ochrophyta</taxon>
        <taxon>Bacillariophyta</taxon>
        <taxon>Bacillariophyceae</taxon>
        <taxon>Bacillariophycidae</taxon>
        <taxon>Naviculales</taxon>
        <taxon>Naviculaceae</taxon>
        <taxon>Fistulifera</taxon>
    </lineage>
</organism>
<comment type="caution">
    <text evidence="1">The sequence shown here is derived from an EMBL/GenBank/DDBJ whole genome shotgun (WGS) entry which is preliminary data.</text>
</comment>
<gene>
    <name evidence="1" type="ORF">FisN_19Hh124</name>
</gene>
<reference evidence="1 2" key="1">
    <citation type="journal article" date="2015" name="Plant Cell">
        <title>Oil accumulation by the oleaginous diatom Fistulifera solaris as revealed by the genome and transcriptome.</title>
        <authorList>
            <person name="Tanaka T."/>
            <person name="Maeda Y."/>
            <person name="Veluchamy A."/>
            <person name="Tanaka M."/>
            <person name="Abida H."/>
            <person name="Marechal E."/>
            <person name="Bowler C."/>
            <person name="Muto M."/>
            <person name="Sunaga Y."/>
            <person name="Tanaka M."/>
            <person name="Yoshino T."/>
            <person name="Taniguchi T."/>
            <person name="Fukuda Y."/>
            <person name="Nemoto M."/>
            <person name="Matsumoto M."/>
            <person name="Wong P.S."/>
            <person name="Aburatani S."/>
            <person name="Fujibuchi W."/>
        </authorList>
    </citation>
    <scope>NUCLEOTIDE SEQUENCE [LARGE SCALE GENOMIC DNA]</scope>
    <source>
        <strain evidence="1 2">JPCC DA0580</strain>
    </source>
</reference>
<dbReference type="EMBL" id="BDSP01000137">
    <property type="protein sequence ID" value="GAX19547.1"/>
    <property type="molecule type" value="Genomic_DNA"/>
</dbReference>
<protein>
    <submittedName>
        <fullName evidence="1">Uncharacterized protein</fullName>
    </submittedName>
</protein>
<dbReference type="InParanoid" id="A0A1Z5JZX3"/>
<proteinExistence type="predicted"/>
<keyword evidence="2" id="KW-1185">Reference proteome</keyword>
<evidence type="ECO:0000313" key="1">
    <source>
        <dbReference type="EMBL" id="GAX19547.1"/>
    </source>
</evidence>
<dbReference type="Proteomes" id="UP000198406">
    <property type="component" value="Unassembled WGS sequence"/>
</dbReference>
<dbReference type="AlphaFoldDB" id="A0A1Z5JZX3"/>
<evidence type="ECO:0000313" key="2">
    <source>
        <dbReference type="Proteomes" id="UP000198406"/>
    </source>
</evidence>
<sequence length="322" mass="37444">MFSSTASRLSSRTVFPSYHRYMSSQVVVSRRLWLKHAHRFQKNTADVTAKIIPDEKPWPKNWIRFFYVSAGTLIPYFGLWFVSSNPTLRDTLLPVNDEASAFMKWVRAHYGQEDLHSASYCDNAEKEYRLLDELSAAERAQEQQKQKMNQQEIHVKVGFVTEQMGTYQLATEMKEHILPGALLAKAETLREALMGMRNDDALEIMTGSPVITFVDDDARDESSNVSDSINEVSPNDPLFQTHYAMSSWQVVDPAMIPEKQKSTAAATSWEEIERQRLEYELVQLQDEIRKGSTRSMDDVREELNRVQTELRRRTWKRWLPWN</sequence>
<name>A0A1Z5JZX3_FISSO</name>
<accession>A0A1Z5JZX3</accession>